<dbReference type="GO" id="GO:0006400">
    <property type="term" value="P:tRNA modification"/>
    <property type="evidence" value="ECO:0007669"/>
    <property type="project" value="InterPro"/>
</dbReference>
<dbReference type="GO" id="GO:0005829">
    <property type="term" value="C:cytosol"/>
    <property type="evidence" value="ECO:0007669"/>
    <property type="project" value="TreeGrafter"/>
</dbReference>
<keyword evidence="7" id="KW-0648">Protein biosynthesis</keyword>
<keyword evidence="1 7" id="KW-0436">Ligase</keyword>
<comment type="caution">
    <text evidence="9">The sequence shown here is derived from an EMBL/GenBank/DDBJ whole genome shotgun (WGS) entry which is preliminary data.</text>
</comment>
<organism evidence="9 10">
    <name type="scientific">Mumia zhuanghuii</name>
    <dbReference type="NCBI Taxonomy" id="2585211"/>
    <lineage>
        <taxon>Bacteria</taxon>
        <taxon>Bacillati</taxon>
        <taxon>Actinomycetota</taxon>
        <taxon>Actinomycetes</taxon>
        <taxon>Propionibacteriales</taxon>
        <taxon>Nocardioidaceae</taxon>
        <taxon>Mumia</taxon>
    </lineage>
</organism>
<evidence type="ECO:0000313" key="10">
    <source>
        <dbReference type="Proteomes" id="UP000307768"/>
    </source>
</evidence>
<dbReference type="InterPro" id="IPR049940">
    <property type="entry name" value="GluQ/Sye"/>
</dbReference>
<dbReference type="InterPro" id="IPR000924">
    <property type="entry name" value="Glu/Gln-tRNA-synth"/>
</dbReference>
<proteinExistence type="inferred from homology"/>
<dbReference type="InterPro" id="IPR020058">
    <property type="entry name" value="Glu/Gln-tRNA-synth_Ib_cat-dom"/>
</dbReference>
<gene>
    <name evidence="9" type="ORF">FE697_001900</name>
</gene>
<dbReference type="GO" id="GO:0005524">
    <property type="term" value="F:ATP binding"/>
    <property type="evidence" value="ECO:0007669"/>
    <property type="project" value="UniProtKB-KW"/>
</dbReference>
<evidence type="ECO:0000259" key="8">
    <source>
        <dbReference type="Pfam" id="PF00749"/>
    </source>
</evidence>
<dbReference type="EMBL" id="VDFQ02000001">
    <property type="protein sequence ID" value="KAA1424701.1"/>
    <property type="molecule type" value="Genomic_DNA"/>
</dbReference>
<feature type="domain" description="Glutamyl/glutaminyl-tRNA synthetase class Ib catalytic" evidence="8">
    <location>
        <begin position="4"/>
        <end position="249"/>
    </location>
</feature>
<evidence type="ECO:0000256" key="6">
    <source>
        <dbReference type="ARBA" id="ARBA00023146"/>
    </source>
</evidence>
<reference evidence="9 10" key="1">
    <citation type="submission" date="2019-09" db="EMBL/GenBank/DDBJ databases">
        <title>Mumia zhuanghuii sp. nov. isolated from the intestinal contents of plateau pika (Ochotona curzoniae) in the Qinghai-Tibet plateau of China.</title>
        <authorList>
            <person name="Tian Z."/>
        </authorList>
    </citation>
    <scope>NUCLEOTIDE SEQUENCE [LARGE SCALE GENOMIC DNA]</scope>
    <source>
        <strain evidence="10">350</strain>
    </source>
</reference>
<dbReference type="InterPro" id="IPR022380">
    <property type="entry name" value="Glu-Q_tRNA(Asp)_Synthase"/>
</dbReference>
<dbReference type="PROSITE" id="PS00178">
    <property type="entry name" value="AA_TRNA_LIGASE_I"/>
    <property type="match status" value="1"/>
</dbReference>
<dbReference type="Proteomes" id="UP000307768">
    <property type="component" value="Unassembled WGS sequence"/>
</dbReference>
<keyword evidence="3 7" id="KW-0547">Nucleotide-binding</keyword>
<dbReference type="EC" id="6.1.1.-" evidence="9"/>
<keyword evidence="2" id="KW-0479">Metal-binding</keyword>
<comment type="similarity">
    <text evidence="7">Belongs to the class-I aminoacyl-tRNA synthetase family.</text>
</comment>
<dbReference type="Gene3D" id="3.40.50.620">
    <property type="entry name" value="HUPs"/>
    <property type="match status" value="1"/>
</dbReference>
<evidence type="ECO:0000256" key="3">
    <source>
        <dbReference type="ARBA" id="ARBA00022741"/>
    </source>
</evidence>
<evidence type="ECO:0000256" key="2">
    <source>
        <dbReference type="ARBA" id="ARBA00022723"/>
    </source>
</evidence>
<sequence length="293" mass="31564">MFGRYAPSPSGDLHVGNLRTALLAWMFARSSGRGFRMRVEDLDRVRPGAQEQQLADLAALGIDWDPPVVLQSERLAVYADAVSTLEARGLTYECFCTRREIAEAASAPHGVPGHYPGTCRRLTEEQRAERRAERPAALRLASGVDQFTVRDLLHGTYTGPVDDLVLVRNDGVPAYNLAVVVDDAEMDVDQVVRGDDLLASAPRQAYLATLLGAVPPHYAHVALAVNGLGKRLAKRDGAVTLADLALYGWTPADLVAAIADSLGMAARDAVGMLDEFDPAALPRTPWVFVPPTG</sequence>
<dbReference type="NCBIfam" id="TIGR03838">
    <property type="entry name" value="queuosine_YadB"/>
    <property type="match status" value="1"/>
</dbReference>
<accession>A0A5Q6S3C0</accession>
<evidence type="ECO:0000256" key="7">
    <source>
        <dbReference type="RuleBase" id="RU363037"/>
    </source>
</evidence>
<dbReference type="PRINTS" id="PR00987">
    <property type="entry name" value="TRNASYNTHGLU"/>
</dbReference>
<dbReference type="PANTHER" id="PTHR43311">
    <property type="entry name" value="GLUTAMATE--TRNA LIGASE"/>
    <property type="match status" value="1"/>
</dbReference>
<keyword evidence="6 7" id="KW-0030">Aminoacyl-tRNA synthetase</keyword>
<evidence type="ECO:0000313" key="9">
    <source>
        <dbReference type="EMBL" id="KAA1424701.1"/>
    </source>
</evidence>
<dbReference type="RefSeq" id="WP_149767749.1">
    <property type="nucleotide sequence ID" value="NZ_VDFQ02000001.1"/>
</dbReference>
<protein>
    <submittedName>
        <fullName evidence="9">tRNA glutamyl-Q(34) synthetase GluQRS</fullName>
        <ecNumber evidence="9">6.1.1.-</ecNumber>
    </submittedName>
</protein>
<keyword evidence="4" id="KW-0862">Zinc</keyword>
<dbReference type="OrthoDB" id="9807503at2"/>
<dbReference type="InterPro" id="IPR001412">
    <property type="entry name" value="aa-tRNA-synth_I_CS"/>
</dbReference>
<name>A0A5Q6S3C0_9ACTN</name>
<dbReference type="SUPFAM" id="SSF52374">
    <property type="entry name" value="Nucleotidylyl transferase"/>
    <property type="match status" value="1"/>
</dbReference>
<keyword evidence="5 7" id="KW-0067">ATP-binding</keyword>
<dbReference type="Pfam" id="PF00749">
    <property type="entry name" value="tRNA-synt_1c"/>
    <property type="match status" value="1"/>
</dbReference>
<dbReference type="GO" id="GO:0004818">
    <property type="term" value="F:glutamate-tRNA ligase activity"/>
    <property type="evidence" value="ECO:0007669"/>
    <property type="project" value="TreeGrafter"/>
</dbReference>
<dbReference type="AlphaFoldDB" id="A0A5Q6S3C0"/>
<dbReference type="PANTHER" id="PTHR43311:SF1">
    <property type="entry name" value="GLUTAMYL-Q TRNA(ASP) SYNTHETASE"/>
    <property type="match status" value="1"/>
</dbReference>
<evidence type="ECO:0000256" key="4">
    <source>
        <dbReference type="ARBA" id="ARBA00022833"/>
    </source>
</evidence>
<dbReference type="GO" id="GO:0008270">
    <property type="term" value="F:zinc ion binding"/>
    <property type="evidence" value="ECO:0007669"/>
    <property type="project" value="InterPro"/>
</dbReference>
<dbReference type="NCBIfam" id="NF004315">
    <property type="entry name" value="PRK05710.1-4"/>
    <property type="match status" value="1"/>
</dbReference>
<dbReference type="GO" id="GO:0006424">
    <property type="term" value="P:glutamyl-tRNA aminoacylation"/>
    <property type="evidence" value="ECO:0007669"/>
    <property type="project" value="InterPro"/>
</dbReference>
<evidence type="ECO:0000256" key="5">
    <source>
        <dbReference type="ARBA" id="ARBA00022840"/>
    </source>
</evidence>
<evidence type="ECO:0000256" key="1">
    <source>
        <dbReference type="ARBA" id="ARBA00022598"/>
    </source>
</evidence>
<dbReference type="InterPro" id="IPR014729">
    <property type="entry name" value="Rossmann-like_a/b/a_fold"/>
</dbReference>